<dbReference type="SUPFAM" id="SSF53850">
    <property type="entry name" value="Periplasmic binding protein-like II"/>
    <property type="match status" value="1"/>
</dbReference>
<keyword evidence="6" id="KW-1185">Reference proteome</keyword>
<sequence length="433" mass="46222">MLTPLTPLTSRRVFLGIGATTAAAAVAACSSQQGRSGSGGLTLWTHNGGNTEELAVVTKAVEAFNAANPETPVTVKDFPQASYNDAIASAAAAGDLPDILELDGPIMPNWAWAGYLAPLSISSQLEGSIIDTAKGYWNGTLYSVGPYDTSLCLLARRSAIEAIGARIPTVEAPWTRSEFDEALKKLSELPDYSYAIDMGVWDTAEWWPYAYAPMLQSFGGDLINREDFSTAEGFLNSTEAVEWGTWFRSLFADGLASQTPATDGQDFLQGKVPMVYTGGWKVLQAQEALGAEEVLILPPVDFGKGARVGGGSWQWGVSATSPHAEAATRFIEFLMQEDYLVEYSNAIGTFPSVPAATSRTENYGQGKPLEPVYEIGKAFALLRPATPGYKVISSIFDKAAHDIVSGADVKKTLDQAVKDIDADIASNNGYAAK</sequence>
<reference evidence="5 6" key="1">
    <citation type="submission" date="2021-08" db="EMBL/GenBank/DDBJ databases">
        <title>Whole genome sequence of novel Actinomyces species strain MAS-1.</title>
        <authorList>
            <person name="Saito M."/>
            <person name="Kuwahara N."/>
            <person name="Takizawa T."/>
            <person name="Gotouda H."/>
            <person name="Ochiai T."/>
        </authorList>
    </citation>
    <scope>NUCLEOTIDE SEQUENCE [LARGE SCALE GENOMIC DNA]</scope>
    <source>
        <strain evidence="5 6">MAS-1</strain>
    </source>
</reference>
<dbReference type="Gene3D" id="3.40.190.10">
    <property type="entry name" value="Periplasmic binding protein-like II"/>
    <property type="match status" value="1"/>
</dbReference>
<dbReference type="Proteomes" id="UP000824496">
    <property type="component" value="Chromosome"/>
</dbReference>
<evidence type="ECO:0000313" key="5">
    <source>
        <dbReference type="EMBL" id="BDA63188.1"/>
    </source>
</evidence>
<keyword evidence="3 4" id="KW-0732">Signal</keyword>
<evidence type="ECO:0000313" key="6">
    <source>
        <dbReference type="Proteomes" id="UP000824496"/>
    </source>
</evidence>
<evidence type="ECO:0000256" key="2">
    <source>
        <dbReference type="ARBA" id="ARBA00022448"/>
    </source>
</evidence>
<dbReference type="Pfam" id="PF13416">
    <property type="entry name" value="SBP_bac_8"/>
    <property type="match status" value="1"/>
</dbReference>
<dbReference type="PANTHER" id="PTHR30061">
    <property type="entry name" value="MALTOSE-BINDING PERIPLASMIC PROTEIN"/>
    <property type="match status" value="1"/>
</dbReference>
<evidence type="ECO:0000256" key="4">
    <source>
        <dbReference type="SAM" id="SignalP"/>
    </source>
</evidence>
<organism evidence="5 6">
    <name type="scientific">Actinomyces capricornis</name>
    <dbReference type="NCBI Taxonomy" id="2755559"/>
    <lineage>
        <taxon>Bacteria</taxon>
        <taxon>Bacillati</taxon>
        <taxon>Actinomycetota</taxon>
        <taxon>Actinomycetes</taxon>
        <taxon>Actinomycetales</taxon>
        <taxon>Actinomycetaceae</taxon>
        <taxon>Actinomyces</taxon>
    </lineage>
</organism>
<dbReference type="InterPro" id="IPR006059">
    <property type="entry name" value="SBP"/>
</dbReference>
<feature type="signal peptide" evidence="4">
    <location>
        <begin position="1"/>
        <end position="24"/>
    </location>
</feature>
<gene>
    <name evidence="5" type="ORF">MANAM107_00220</name>
</gene>
<feature type="chain" id="PRO_5045117632" evidence="4">
    <location>
        <begin position="25"/>
        <end position="433"/>
    </location>
</feature>
<evidence type="ECO:0000256" key="3">
    <source>
        <dbReference type="ARBA" id="ARBA00022729"/>
    </source>
</evidence>
<proteinExistence type="inferred from homology"/>
<name>A0ABM7U6K4_9ACTO</name>
<protein>
    <submittedName>
        <fullName evidence="5">Sugar-binding protein</fullName>
    </submittedName>
</protein>
<evidence type="ECO:0000256" key="1">
    <source>
        <dbReference type="ARBA" id="ARBA00008520"/>
    </source>
</evidence>
<comment type="similarity">
    <text evidence="1">Belongs to the bacterial solute-binding protein 1 family.</text>
</comment>
<dbReference type="CDD" id="cd13585">
    <property type="entry name" value="PBP2_TMBP_like"/>
    <property type="match status" value="1"/>
</dbReference>
<keyword evidence="2" id="KW-0813">Transport</keyword>
<dbReference type="RefSeq" id="WP_223909596.1">
    <property type="nucleotide sequence ID" value="NZ_AP025017.1"/>
</dbReference>
<dbReference type="PANTHER" id="PTHR30061:SF50">
    <property type="entry name" value="MALTOSE_MALTODEXTRIN-BINDING PERIPLASMIC PROTEIN"/>
    <property type="match status" value="1"/>
</dbReference>
<accession>A0ABM7U6K4</accession>
<dbReference type="EMBL" id="AP025017">
    <property type="protein sequence ID" value="BDA63188.1"/>
    <property type="molecule type" value="Genomic_DNA"/>
</dbReference>